<dbReference type="STRING" id="4536.A0A0E0GYS4"/>
<sequence length="136" mass="13808">MDNLTIETPADEDDDISCVPSPSNSETDEPAMAFTSSRGVAATALGSMSGGAAEVLGEGAGGSVLLRGAWSRRGGLAGVLGGIEQAQRVARVHLGDAGAEVGEDAVHRGGASKARSRQLAIFGDFACVDEEKHRGK</sequence>
<evidence type="ECO:0008006" key="4">
    <source>
        <dbReference type="Google" id="ProtNLM"/>
    </source>
</evidence>
<evidence type="ECO:0000313" key="3">
    <source>
        <dbReference type="Proteomes" id="UP000006591"/>
    </source>
</evidence>
<dbReference type="Gramene" id="ONIVA04G05170.1">
    <property type="protein sequence ID" value="ONIVA04G05170.1"/>
    <property type="gene ID" value="ONIVA04G05170"/>
</dbReference>
<proteinExistence type="predicted"/>
<name>A0A0E0GYS4_ORYNI</name>
<dbReference type="EnsemblPlants" id="ONIVA04G05170.1">
    <property type="protein sequence ID" value="ONIVA04G05170.1"/>
    <property type="gene ID" value="ONIVA04G05170"/>
</dbReference>
<accession>A0A0E0GYS4</accession>
<evidence type="ECO:0000313" key="2">
    <source>
        <dbReference type="EnsemblPlants" id="ONIVA04G05170.1"/>
    </source>
</evidence>
<organism evidence="2">
    <name type="scientific">Oryza nivara</name>
    <name type="common">Indian wild rice</name>
    <name type="synonym">Oryza sativa f. spontanea</name>
    <dbReference type="NCBI Taxonomy" id="4536"/>
    <lineage>
        <taxon>Eukaryota</taxon>
        <taxon>Viridiplantae</taxon>
        <taxon>Streptophyta</taxon>
        <taxon>Embryophyta</taxon>
        <taxon>Tracheophyta</taxon>
        <taxon>Spermatophyta</taxon>
        <taxon>Magnoliopsida</taxon>
        <taxon>Liliopsida</taxon>
        <taxon>Poales</taxon>
        <taxon>Poaceae</taxon>
        <taxon>BOP clade</taxon>
        <taxon>Oryzoideae</taxon>
        <taxon>Oryzeae</taxon>
        <taxon>Oryzinae</taxon>
        <taxon>Oryza</taxon>
    </lineage>
</organism>
<dbReference type="AlphaFoldDB" id="A0A0E0GYS4"/>
<evidence type="ECO:0000256" key="1">
    <source>
        <dbReference type="SAM" id="MobiDB-lite"/>
    </source>
</evidence>
<reference evidence="2" key="1">
    <citation type="submission" date="2015-04" db="UniProtKB">
        <authorList>
            <consortium name="EnsemblPlants"/>
        </authorList>
    </citation>
    <scope>IDENTIFICATION</scope>
    <source>
        <strain evidence="2">SL10</strain>
    </source>
</reference>
<keyword evidence="3" id="KW-1185">Reference proteome</keyword>
<protein>
    <recommendedName>
        <fullName evidence="4">DUF834 domain-containing protein</fullName>
    </recommendedName>
</protein>
<reference evidence="2" key="2">
    <citation type="submission" date="2018-04" db="EMBL/GenBank/DDBJ databases">
        <title>OnivRS2 (Oryza nivara Reference Sequence Version 2).</title>
        <authorList>
            <person name="Zhang J."/>
            <person name="Kudrna D."/>
            <person name="Lee S."/>
            <person name="Talag J."/>
            <person name="Rajasekar S."/>
            <person name="Welchert J."/>
            <person name="Hsing Y.-I."/>
            <person name="Wing R.A."/>
        </authorList>
    </citation>
    <scope>NUCLEOTIDE SEQUENCE [LARGE SCALE GENOMIC DNA]</scope>
    <source>
        <strain evidence="2">SL10</strain>
    </source>
</reference>
<feature type="region of interest" description="Disordered" evidence="1">
    <location>
        <begin position="1"/>
        <end position="30"/>
    </location>
</feature>
<dbReference type="Proteomes" id="UP000006591">
    <property type="component" value="Chromosome 4"/>
</dbReference>